<feature type="signal peptide" evidence="10">
    <location>
        <begin position="1"/>
        <end position="27"/>
    </location>
</feature>
<feature type="domain" description="TonB-dependent receptor-like beta-barrel" evidence="11">
    <location>
        <begin position="432"/>
        <end position="786"/>
    </location>
</feature>
<feature type="chain" id="PRO_5015716969" evidence="10">
    <location>
        <begin position="28"/>
        <end position="1031"/>
    </location>
</feature>
<dbReference type="OrthoDB" id="9768177at2"/>
<evidence type="ECO:0000256" key="10">
    <source>
        <dbReference type="SAM" id="SignalP"/>
    </source>
</evidence>
<dbReference type="Gene3D" id="2.40.170.20">
    <property type="entry name" value="TonB-dependent receptor, beta-barrel domain"/>
    <property type="match status" value="1"/>
</dbReference>
<dbReference type="InterPro" id="IPR012910">
    <property type="entry name" value="Plug_dom"/>
</dbReference>
<keyword evidence="7 8" id="KW-0998">Cell outer membrane</keyword>
<dbReference type="NCBIfam" id="TIGR04056">
    <property type="entry name" value="OMP_RagA_SusC"/>
    <property type="match status" value="1"/>
</dbReference>
<evidence type="ECO:0000256" key="9">
    <source>
        <dbReference type="RuleBase" id="RU003357"/>
    </source>
</evidence>
<keyword evidence="4 8" id="KW-0812">Transmembrane</keyword>
<proteinExistence type="inferred from homology"/>
<evidence type="ECO:0000256" key="1">
    <source>
        <dbReference type="ARBA" id="ARBA00004571"/>
    </source>
</evidence>
<evidence type="ECO:0000256" key="2">
    <source>
        <dbReference type="ARBA" id="ARBA00022448"/>
    </source>
</evidence>
<sequence>MKRKLLRTAKVIWMLSLLLISFTQAWAQQRTVTGKVTGENNEGLPGVTIVVKGTSTGTTTGTSGEFTVDVPSGTSTLTASFIGYATQDVPVNNQSVINIRLAPDTKALEEVVVIGYQTVRKQDLTGAASVINPEAATKVTTNTVAEAIQGLAPGVTVRNTGRPGAGASIDIRGVASFTNTSPLYVIDGMIADASPTLNTDDIESIQILKDASAAAIYGSRAGNGVVIITTKKGKEGPAKIGVSVKHGLQQLPKLWDVMNAEEFAATQRLQYENSGATPPASVSLTPPTGPGSIRHYTVTNTDWQKEATQLGSLADYNVTLSGGSQNSSYLISGSYFTNEGVVIGNSFDRASLRVNTQGSKGRITFGENLVLTHSWEERPLLVNPFYDMPQLLPVIPVQSPSLVDVNANNPGGWGLGDPVTAPSYAWNYIAMTKLFNTTHKYSRLVGNAFVDVKLFDWLSYKFNAGLDGGFDFNQNIRTPGNWVLGQAFEASHVYQNRQNFYTLLFEHTLNFNKVFNRHNLNGVVGYTQQRTNRDIIEARRNDLQNFGGQDLTTISSAIGDQTSEGRVLDDYRLNGALGRINYTYDDKYLLTLTGRYDEDSRFGADYRSKFFPSVAVGWRISQEDFLRQDWLSDLKLRASYGQLGIATVGSWDYIGVINNNPRVVFGADNQTIAVGAYQARLTNPDLRWETRTSKNVGFDAAFLNNKILASAEYYHSLSEDVLVQLPVAYYLGNLGGDPFVNAASISNRGVEFSATYRSSENPFKWDITANFTTIKNRVEDLGNQGEGINYLQVGATRSQIGRGIGEWFVVETDGLFQSEEEVLNHKNSQGTVIQPFSKPGDVRFKDLNDDGQINDEDRTFKGSPWPKLQTGAQFNASYGGFNFNLQLIGVFGQTVFNDVRRILDSYVNTNFRSDINPWTPTNTNTSDPRLARNTELGVEFNNRYASDRWLEKAGYVRVRNVEIGYNLPKTFLSRMHINNARIYISGQNLLTITKYKGLDPDVTGVGILERGVDAGNWPASRVYSVGLNFEF</sequence>
<evidence type="ECO:0000256" key="5">
    <source>
        <dbReference type="ARBA" id="ARBA00023077"/>
    </source>
</evidence>
<dbReference type="Pfam" id="PF00593">
    <property type="entry name" value="TonB_dep_Rec_b-barrel"/>
    <property type="match status" value="1"/>
</dbReference>
<keyword evidence="10" id="KW-0732">Signal</keyword>
<dbReference type="Pfam" id="PF13715">
    <property type="entry name" value="CarbopepD_reg_2"/>
    <property type="match status" value="1"/>
</dbReference>
<comment type="subcellular location">
    <subcellularLocation>
        <location evidence="1 8">Cell outer membrane</location>
        <topology evidence="1 8">Multi-pass membrane protein</topology>
    </subcellularLocation>
</comment>
<evidence type="ECO:0000256" key="7">
    <source>
        <dbReference type="ARBA" id="ARBA00023237"/>
    </source>
</evidence>
<dbReference type="SUPFAM" id="SSF49464">
    <property type="entry name" value="Carboxypeptidase regulatory domain-like"/>
    <property type="match status" value="1"/>
</dbReference>
<protein>
    <submittedName>
        <fullName evidence="13">SusC/RagA family TonB-linked outer membrane protein</fullName>
    </submittedName>
</protein>
<dbReference type="InterPro" id="IPR023996">
    <property type="entry name" value="TonB-dep_OMP_SusC/RagA"/>
</dbReference>
<comment type="similarity">
    <text evidence="8 9">Belongs to the TonB-dependent receptor family.</text>
</comment>
<evidence type="ECO:0000259" key="12">
    <source>
        <dbReference type="Pfam" id="PF07715"/>
    </source>
</evidence>
<dbReference type="InterPro" id="IPR036942">
    <property type="entry name" value="Beta-barrel_TonB_sf"/>
</dbReference>
<feature type="domain" description="TonB-dependent receptor plug" evidence="12">
    <location>
        <begin position="121"/>
        <end position="225"/>
    </location>
</feature>
<organism evidence="13 14">
    <name type="scientific">Adhaeribacter arboris</name>
    <dbReference type="NCBI Taxonomy" id="2072846"/>
    <lineage>
        <taxon>Bacteria</taxon>
        <taxon>Pseudomonadati</taxon>
        <taxon>Bacteroidota</taxon>
        <taxon>Cytophagia</taxon>
        <taxon>Cytophagales</taxon>
        <taxon>Hymenobacteraceae</taxon>
        <taxon>Adhaeribacter</taxon>
    </lineage>
</organism>
<dbReference type="AlphaFoldDB" id="A0A2T2YJT2"/>
<evidence type="ECO:0000313" key="13">
    <source>
        <dbReference type="EMBL" id="PSR55749.1"/>
    </source>
</evidence>
<dbReference type="EMBL" id="PYFT01000001">
    <property type="protein sequence ID" value="PSR55749.1"/>
    <property type="molecule type" value="Genomic_DNA"/>
</dbReference>
<evidence type="ECO:0000313" key="14">
    <source>
        <dbReference type="Proteomes" id="UP000240357"/>
    </source>
</evidence>
<comment type="caution">
    <text evidence="13">The sequence shown here is derived from an EMBL/GenBank/DDBJ whole genome shotgun (WGS) entry which is preliminary data.</text>
</comment>
<evidence type="ECO:0000259" key="11">
    <source>
        <dbReference type="Pfam" id="PF00593"/>
    </source>
</evidence>
<dbReference type="PROSITE" id="PS52016">
    <property type="entry name" value="TONB_DEPENDENT_REC_3"/>
    <property type="match status" value="1"/>
</dbReference>
<keyword evidence="6 8" id="KW-0472">Membrane</keyword>
<reference evidence="13 14" key="1">
    <citation type="submission" date="2018-03" db="EMBL/GenBank/DDBJ databases">
        <title>Adhaeribacter sp. HMF7605 Genome sequencing and assembly.</title>
        <authorList>
            <person name="Kang H."/>
            <person name="Kang J."/>
            <person name="Cha I."/>
            <person name="Kim H."/>
            <person name="Joh K."/>
        </authorList>
    </citation>
    <scope>NUCLEOTIDE SEQUENCE [LARGE SCALE GENOMIC DNA]</scope>
    <source>
        <strain evidence="13 14">HMF7605</strain>
    </source>
</reference>
<dbReference type="InterPro" id="IPR008969">
    <property type="entry name" value="CarboxyPept-like_regulatory"/>
</dbReference>
<dbReference type="Proteomes" id="UP000240357">
    <property type="component" value="Unassembled WGS sequence"/>
</dbReference>
<dbReference type="NCBIfam" id="TIGR04057">
    <property type="entry name" value="SusC_RagA_signa"/>
    <property type="match status" value="1"/>
</dbReference>
<dbReference type="GO" id="GO:0009279">
    <property type="term" value="C:cell outer membrane"/>
    <property type="evidence" value="ECO:0007669"/>
    <property type="project" value="UniProtKB-SubCell"/>
</dbReference>
<dbReference type="Gene3D" id="2.60.40.1120">
    <property type="entry name" value="Carboxypeptidase-like, regulatory domain"/>
    <property type="match status" value="1"/>
</dbReference>
<dbReference type="Gene3D" id="2.170.130.10">
    <property type="entry name" value="TonB-dependent receptor, plug domain"/>
    <property type="match status" value="1"/>
</dbReference>
<dbReference type="InterPro" id="IPR037066">
    <property type="entry name" value="Plug_dom_sf"/>
</dbReference>
<evidence type="ECO:0000256" key="3">
    <source>
        <dbReference type="ARBA" id="ARBA00022452"/>
    </source>
</evidence>
<evidence type="ECO:0000256" key="8">
    <source>
        <dbReference type="PROSITE-ProRule" id="PRU01360"/>
    </source>
</evidence>
<gene>
    <name evidence="13" type="ORF">AHMF7605_20700</name>
</gene>
<keyword evidence="5 9" id="KW-0798">TonB box</keyword>
<dbReference type="InterPro" id="IPR039426">
    <property type="entry name" value="TonB-dep_rcpt-like"/>
</dbReference>
<accession>A0A2T2YJT2</accession>
<dbReference type="InterPro" id="IPR023997">
    <property type="entry name" value="TonB-dep_OMP_SusC/RagA_CS"/>
</dbReference>
<keyword evidence="2 8" id="KW-0813">Transport</keyword>
<name>A0A2T2YJT2_9BACT</name>
<evidence type="ECO:0000256" key="6">
    <source>
        <dbReference type="ARBA" id="ARBA00023136"/>
    </source>
</evidence>
<keyword evidence="3 8" id="KW-1134">Transmembrane beta strand</keyword>
<keyword evidence="14" id="KW-1185">Reference proteome</keyword>
<dbReference type="SUPFAM" id="SSF56935">
    <property type="entry name" value="Porins"/>
    <property type="match status" value="1"/>
</dbReference>
<dbReference type="RefSeq" id="WP_106931930.1">
    <property type="nucleotide sequence ID" value="NZ_PYFT01000001.1"/>
</dbReference>
<evidence type="ECO:0000256" key="4">
    <source>
        <dbReference type="ARBA" id="ARBA00022692"/>
    </source>
</evidence>
<dbReference type="InterPro" id="IPR000531">
    <property type="entry name" value="Beta-barrel_TonB"/>
</dbReference>
<dbReference type="Pfam" id="PF07715">
    <property type="entry name" value="Plug"/>
    <property type="match status" value="1"/>
</dbReference>